<organism evidence="2 3">
    <name type="scientific">Labedaea rhizosphaerae</name>
    <dbReference type="NCBI Taxonomy" id="598644"/>
    <lineage>
        <taxon>Bacteria</taxon>
        <taxon>Bacillati</taxon>
        <taxon>Actinomycetota</taxon>
        <taxon>Actinomycetes</taxon>
        <taxon>Pseudonocardiales</taxon>
        <taxon>Pseudonocardiaceae</taxon>
        <taxon>Labedaea</taxon>
    </lineage>
</organism>
<dbReference type="RefSeq" id="WP_133849095.1">
    <property type="nucleotide sequence ID" value="NZ_SNXZ01000002.1"/>
</dbReference>
<evidence type="ECO:0000256" key="1">
    <source>
        <dbReference type="SAM" id="MobiDB-lite"/>
    </source>
</evidence>
<evidence type="ECO:0000313" key="3">
    <source>
        <dbReference type="Proteomes" id="UP000295444"/>
    </source>
</evidence>
<dbReference type="EMBL" id="SNXZ01000002">
    <property type="protein sequence ID" value="TDQ00367.1"/>
    <property type="molecule type" value="Genomic_DNA"/>
</dbReference>
<accession>A0A4R6SFT3</accession>
<reference evidence="2 3" key="1">
    <citation type="submission" date="2019-03" db="EMBL/GenBank/DDBJ databases">
        <title>Genomic Encyclopedia of Type Strains, Phase IV (KMG-IV): sequencing the most valuable type-strain genomes for metagenomic binning, comparative biology and taxonomic classification.</title>
        <authorList>
            <person name="Goeker M."/>
        </authorList>
    </citation>
    <scope>NUCLEOTIDE SEQUENCE [LARGE SCALE GENOMIC DNA]</scope>
    <source>
        <strain evidence="2 3">DSM 45361</strain>
    </source>
</reference>
<protein>
    <submittedName>
        <fullName evidence="2">Uncharacterized protein</fullName>
    </submittedName>
</protein>
<gene>
    <name evidence="2" type="ORF">EV186_102228</name>
</gene>
<name>A0A4R6SFT3_LABRH</name>
<feature type="region of interest" description="Disordered" evidence="1">
    <location>
        <begin position="257"/>
        <end position="280"/>
    </location>
</feature>
<sequence length="322" mass="36553">MLDQQQLWENLGWTVDDGDAQTAELRKRLDDTFGREWTTDEGYSLYTVYSAATPDLQAALEQLAADENARGDAARFMIGRLLDYRRPTGRYASDEDQEYAADRITGMFWDGSGWQAGEQGEHRWDEERGWIPLNGDGLAGDDSGIHSDAVDLATDDAWRSFAGWWRRYDEEQQDYRYAQSNRKDDTWATQDVMLAQAIHADAVDASTDEGWETYRGWWRRFDAETQDYRYAQSNLVNDTWITAAELPDLREKVELEALQPAPPEPETGRPETGLPEPDEDAVPATVEAVVAEEILAELRKIEGIETLTQTELLKLVGEAMAN</sequence>
<dbReference type="AlphaFoldDB" id="A0A4R6SFT3"/>
<evidence type="ECO:0000313" key="2">
    <source>
        <dbReference type="EMBL" id="TDQ00367.1"/>
    </source>
</evidence>
<proteinExistence type="predicted"/>
<keyword evidence="3" id="KW-1185">Reference proteome</keyword>
<comment type="caution">
    <text evidence="2">The sequence shown here is derived from an EMBL/GenBank/DDBJ whole genome shotgun (WGS) entry which is preliminary data.</text>
</comment>
<dbReference type="Proteomes" id="UP000295444">
    <property type="component" value="Unassembled WGS sequence"/>
</dbReference>